<evidence type="ECO:0000313" key="4">
    <source>
        <dbReference type="Proteomes" id="UP000178198"/>
    </source>
</evidence>
<protein>
    <submittedName>
        <fullName evidence="3">Phosphate ABC transporter substrate-binding protein</fullName>
    </submittedName>
</protein>
<dbReference type="Proteomes" id="UP000178198">
    <property type="component" value="Chromosome"/>
</dbReference>
<dbReference type="InterPro" id="IPR024370">
    <property type="entry name" value="PBP_domain"/>
</dbReference>
<dbReference type="SUPFAM" id="SSF53850">
    <property type="entry name" value="Periplasmic binding protein-like II"/>
    <property type="match status" value="1"/>
</dbReference>
<keyword evidence="1" id="KW-0732">Signal</keyword>
<dbReference type="RefSeq" id="WP_071183905.1">
    <property type="nucleotide sequence ID" value="NZ_CP017774.1"/>
</dbReference>
<keyword evidence="4" id="KW-1185">Reference proteome</keyword>
<organism evidence="3 4">
    <name type="scientific">Flavobacterium commune</name>
    <dbReference type="NCBI Taxonomy" id="1306519"/>
    <lineage>
        <taxon>Bacteria</taxon>
        <taxon>Pseudomonadati</taxon>
        <taxon>Bacteroidota</taxon>
        <taxon>Flavobacteriia</taxon>
        <taxon>Flavobacteriales</taxon>
        <taxon>Flavobacteriaceae</taxon>
        <taxon>Flavobacterium</taxon>
    </lineage>
</organism>
<sequence length="303" mass="33668">MKKIKFLLYPFFFFVAVLFVSCKQSEAKKSKETIIKGKTVLLVDETIKPLIEDQIAVFENTYDAKIILEAKSEKELMQAFLKDTSRIVVLSRQLSVDEAKFFEQLNIKPRVTKIATDAIALISNKKDADTLIAMKDVVAFLKGSAGTKIKGLVFDNPNSSTVRFMTTLAGLKEVSHKGVYSFKSNEEVVKFVSENDGMIGVIGVNWLLQPTVNIKDYLTNINVLSVQGLNKNSYFAPTQNNLAEGTYPLARDLFIINCQGYSGLGMGFASFLAGEIGQRIVLKSGMLPTKMPGRKILIKSRIK</sequence>
<dbReference type="Gene3D" id="3.40.190.10">
    <property type="entry name" value="Periplasmic binding protein-like II"/>
    <property type="match status" value="2"/>
</dbReference>
<dbReference type="AlphaFoldDB" id="A0A1D9P8L3"/>
<dbReference type="Pfam" id="PF12849">
    <property type="entry name" value="PBP_like_2"/>
    <property type="match status" value="1"/>
</dbReference>
<dbReference type="PANTHER" id="PTHR30570">
    <property type="entry name" value="PERIPLASMIC PHOSPHATE BINDING COMPONENT OF PHOSPHATE ABC TRANSPORTER"/>
    <property type="match status" value="1"/>
</dbReference>
<name>A0A1D9P8L3_9FLAO</name>
<feature type="domain" description="PBP" evidence="2">
    <location>
        <begin position="40"/>
        <end position="274"/>
    </location>
</feature>
<dbReference type="PANTHER" id="PTHR30570:SF1">
    <property type="entry name" value="PHOSPHATE-BINDING PROTEIN PSTS"/>
    <property type="match status" value="1"/>
</dbReference>
<reference evidence="3 4" key="1">
    <citation type="submission" date="2016-10" db="EMBL/GenBank/DDBJ databases">
        <title>Complete Genome Sequence of Flavobacterium sp. PK15.</title>
        <authorList>
            <person name="Ekwe A."/>
            <person name="Kim S.B."/>
        </authorList>
    </citation>
    <scope>NUCLEOTIDE SEQUENCE [LARGE SCALE GENOMIC DNA]</scope>
    <source>
        <strain evidence="3 4">PK15</strain>
    </source>
</reference>
<dbReference type="STRING" id="1306519.BIW12_03960"/>
<dbReference type="OrthoDB" id="1450880at2"/>
<dbReference type="EMBL" id="CP017774">
    <property type="protein sequence ID" value="AOZ98654.1"/>
    <property type="molecule type" value="Genomic_DNA"/>
</dbReference>
<accession>A0A1D9P8L3</accession>
<proteinExistence type="predicted"/>
<evidence type="ECO:0000256" key="1">
    <source>
        <dbReference type="ARBA" id="ARBA00022729"/>
    </source>
</evidence>
<gene>
    <name evidence="3" type="ORF">BIW12_03960</name>
</gene>
<dbReference type="InterPro" id="IPR050811">
    <property type="entry name" value="Phosphate_ABC_transporter"/>
</dbReference>
<evidence type="ECO:0000259" key="2">
    <source>
        <dbReference type="Pfam" id="PF12849"/>
    </source>
</evidence>
<evidence type="ECO:0000313" key="3">
    <source>
        <dbReference type="EMBL" id="AOZ98654.1"/>
    </source>
</evidence>
<dbReference type="KEGG" id="fcm:BIW12_03960"/>
<dbReference type="PROSITE" id="PS51257">
    <property type="entry name" value="PROKAR_LIPOPROTEIN"/>
    <property type="match status" value="1"/>
</dbReference>